<name>A0A2T4C347_TRILO</name>
<accession>A0A2T4C347</accession>
<organism evidence="3 4">
    <name type="scientific">Trichoderma longibrachiatum ATCC 18648</name>
    <dbReference type="NCBI Taxonomy" id="983965"/>
    <lineage>
        <taxon>Eukaryota</taxon>
        <taxon>Fungi</taxon>
        <taxon>Dikarya</taxon>
        <taxon>Ascomycota</taxon>
        <taxon>Pezizomycotina</taxon>
        <taxon>Sordariomycetes</taxon>
        <taxon>Hypocreomycetidae</taxon>
        <taxon>Hypocreales</taxon>
        <taxon>Hypocreaceae</taxon>
        <taxon>Trichoderma</taxon>
    </lineage>
</organism>
<feature type="compositionally biased region" description="Polar residues" evidence="1">
    <location>
        <begin position="1447"/>
        <end position="1458"/>
    </location>
</feature>
<feature type="region of interest" description="Disordered" evidence="1">
    <location>
        <begin position="1441"/>
        <end position="1473"/>
    </location>
</feature>
<feature type="compositionally biased region" description="Polar residues" evidence="1">
    <location>
        <begin position="696"/>
        <end position="718"/>
    </location>
</feature>
<feature type="transmembrane region" description="Helical" evidence="2">
    <location>
        <begin position="1299"/>
        <end position="1319"/>
    </location>
</feature>
<dbReference type="STRING" id="983965.A0A2T4C347"/>
<dbReference type="EMBL" id="KZ679133">
    <property type="protein sequence ID" value="PTB75989.1"/>
    <property type="molecule type" value="Genomic_DNA"/>
</dbReference>
<keyword evidence="2" id="KW-1133">Transmembrane helix</keyword>
<keyword evidence="2" id="KW-0472">Membrane</keyword>
<feature type="transmembrane region" description="Helical" evidence="2">
    <location>
        <begin position="1369"/>
        <end position="1386"/>
    </location>
</feature>
<reference evidence="3 4" key="1">
    <citation type="submission" date="2016-07" db="EMBL/GenBank/DDBJ databases">
        <title>Multiple horizontal gene transfer events from other fungi enriched the ability of initially mycotrophic Trichoderma (Ascomycota) to feed on dead plant biomass.</title>
        <authorList>
            <consortium name="DOE Joint Genome Institute"/>
            <person name="Aerts A."/>
            <person name="Atanasova L."/>
            <person name="Chenthamara K."/>
            <person name="Zhang J."/>
            <person name="Grujic M."/>
            <person name="Henrissat B."/>
            <person name="Kuo A."/>
            <person name="Salamov A."/>
            <person name="Lipzen A."/>
            <person name="Labutti K."/>
            <person name="Barry K."/>
            <person name="Miao Y."/>
            <person name="Rahimi M.J."/>
            <person name="Shen Q."/>
            <person name="Grigoriev I.V."/>
            <person name="Kubicek C.P."/>
            <person name="Druzhinina I.S."/>
        </authorList>
    </citation>
    <scope>NUCLEOTIDE SEQUENCE [LARGE SCALE GENOMIC DNA]</scope>
    <source>
        <strain evidence="3 4">ATCC 18648</strain>
    </source>
</reference>
<evidence type="ECO:0000313" key="3">
    <source>
        <dbReference type="EMBL" id="PTB75989.1"/>
    </source>
</evidence>
<gene>
    <name evidence="3" type="ORF">M440DRAFT_1378765</name>
</gene>
<evidence type="ECO:0000313" key="4">
    <source>
        <dbReference type="Proteomes" id="UP000240760"/>
    </source>
</evidence>
<dbReference type="Gene3D" id="1.20.58.340">
    <property type="entry name" value="Magnesium transport protein CorA, transmembrane region"/>
    <property type="match status" value="1"/>
</dbReference>
<dbReference type="Proteomes" id="UP000240760">
    <property type="component" value="Unassembled WGS sequence"/>
</dbReference>
<evidence type="ECO:0000256" key="2">
    <source>
        <dbReference type="SAM" id="Phobius"/>
    </source>
</evidence>
<sequence length="1498" mass="169466">MSSANALPNAFAIPDEAPEEARSRATYHSFGEDGLTATASAYGHLLQMTQYFGKVPSGFASVDLATTSEPYLVAQRANDLHLSSLDPTKGTRLLIEELNNQPPGRDGWETDSPTMRMIPIPLPGNAPPKESIRQAQVVAPESETKQAQKPPPGVGFVHNRWPRFFTTTSAFDVTTQYVISGKTVYQIYSFKRPPGSPSPSRLPSMEINADILLRNLDFSTRNSTNARKLEDPKYTQYVPVGGHCVVRVHGDVIKGEDEGDVRDAEETSIALFISPFINGIRQQPLQEDDSIPWSRRWGSFPTSPKAGDGSRVDVSWIQTNGKVRVTTAHAFTATNSNREAFEITLAYTLRLVSSNQIDKFTSPVSEADLEAAKKKIYKESLTPMSITIDRHLDFTLHRNLEHILSVCSIPIDIGSSTTPAMALTCGDISGHRVTGKASFHAFQFLLSAFRLFDSRSKGPCSCQLKCACEAYSTGMRKRILEICWGHVKWLIHQAEENPDFSLHKWADGRAIANRGNHKSLRNRSVIDGCFRIIALLDFCRTAATREMATQLIQRLGSVVSSWIEDLHQFRQDDEHIFPHCVEDAPQKFYLADHAMIWFTLRSLESLESSSENQISLENLNLPELLKYGSGGHKTIYSSSQIRKSILTNFAAQSRHLDDKLLIATCRSICETSFLLQDQDAMTLHCMAEGLFDTPSSASIPTGTSTEDSASVSQRSGNSNDEDPSVWGNKVASWQRTMEIQQHHHANDDETWTHPARFALAMIVSKHNIRINSRSALDMHNYARSILLNSSSPNGLFPGQLDENKRPYIFQDDLMHDSYWHTTFEVPCTLWRSVESSFKGKEADSSGSSNTLLGDTPNLCYHLGGAMKRSEPLALNKDQLSTTLRWLYSRPRFLRLNIDLSSETITEFCESRKNSDESSSTSGTIDRAAAAVTTWGHKETNFGYIIDIAKSKNTAEPGPRHSTIKVRKHEDMGRFLGGVRDPTKAKKRFLHFYQADLGIALNCYLASSEREQMSSFLDRHASYTKYFFEDKAKPLNKWATELHLTFYTYQHASKKRRASLTIPLQDRIEFPSSIRREQPTWVSRATMSFRFDGDISDRYWTCHFFEARGGLCSGPIDETMSSGTPKASWQQRRVLELLLFDAILGEMVQSTRQILKEVINTVLQSSHAEYPGEIDVSSLLRVLEAFPKVDSNMFASLNELWNKCQHILQVIEDDLRENLAVLELWMDRQEQRRGYKLQWGTVKEQIYGDTRLGLELSNNHRVHELKQCLENVASFNILLTRRLEVMRSDLEMRSNLNIRLFTYVTVVFLPISFATSVFSMNGTPPTETLVKMAKTAGVALAITVVALLNAKLLAATLRTGFRNFYHPVRFFAEMGFLILLSLVSAMPREYIYVFHRFSIIPVKKVISVQPKRTFFHEGIESELEQIRRKVLQEENHRRLKKDGGTITFRGQKSTQQSGPEEQEKRETGERDEISTWQILEMMGRAWLKLEKKEVSHEKV</sequence>
<feature type="transmembrane region" description="Helical" evidence="2">
    <location>
        <begin position="1331"/>
        <end position="1349"/>
    </location>
</feature>
<proteinExistence type="predicted"/>
<feature type="compositionally biased region" description="Basic and acidic residues" evidence="1">
    <location>
        <begin position="1460"/>
        <end position="1472"/>
    </location>
</feature>
<feature type="region of interest" description="Disordered" evidence="1">
    <location>
        <begin position="1"/>
        <end position="20"/>
    </location>
</feature>
<dbReference type="OrthoDB" id="4897285at2759"/>
<keyword evidence="2" id="KW-0812">Transmembrane</keyword>
<protein>
    <submittedName>
        <fullName evidence="3">Uncharacterized protein</fullName>
    </submittedName>
</protein>
<evidence type="ECO:0000256" key="1">
    <source>
        <dbReference type="SAM" id="MobiDB-lite"/>
    </source>
</evidence>
<keyword evidence="4" id="KW-1185">Reference proteome</keyword>
<feature type="region of interest" description="Disordered" evidence="1">
    <location>
        <begin position="696"/>
        <end position="726"/>
    </location>
</feature>